<feature type="domain" description="NAD-dependent epimerase/dehydratase" evidence="12">
    <location>
        <begin position="3"/>
        <end position="252"/>
    </location>
</feature>
<dbReference type="AlphaFoldDB" id="A0A921G2H5"/>
<evidence type="ECO:0000256" key="8">
    <source>
        <dbReference type="ARBA" id="ARBA00023144"/>
    </source>
</evidence>
<dbReference type="Gene3D" id="3.90.25.10">
    <property type="entry name" value="UDP-galactose 4-epimerase, domain 1"/>
    <property type="match status" value="1"/>
</dbReference>
<dbReference type="Gene3D" id="3.40.50.720">
    <property type="entry name" value="NAD(P)-binding Rossmann-like Domain"/>
    <property type="match status" value="1"/>
</dbReference>
<comment type="similarity">
    <text evidence="4 11">Belongs to the NAD(P)-dependent epimerase/dehydratase family.</text>
</comment>
<evidence type="ECO:0000313" key="13">
    <source>
        <dbReference type="EMBL" id="HJF33774.1"/>
    </source>
</evidence>
<evidence type="ECO:0000256" key="4">
    <source>
        <dbReference type="ARBA" id="ARBA00007637"/>
    </source>
</evidence>
<gene>
    <name evidence="13" type="primary">galE</name>
    <name evidence="13" type="ORF">K8V56_18565</name>
</gene>
<accession>A0A921G2H5</accession>
<dbReference type="InterPro" id="IPR036291">
    <property type="entry name" value="NAD(P)-bd_dom_sf"/>
</dbReference>
<evidence type="ECO:0000256" key="7">
    <source>
        <dbReference type="ARBA" id="ARBA00023027"/>
    </source>
</evidence>
<proteinExistence type="inferred from homology"/>
<evidence type="ECO:0000256" key="11">
    <source>
        <dbReference type="RuleBase" id="RU366046"/>
    </source>
</evidence>
<protein>
    <recommendedName>
        <fullName evidence="6 11">UDP-glucose 4-epimerase</fullName>
        <ecNumber evidence="5 11">5.1.3.2</ecNumber>
    </recommendedName>
</protein>
<comment type="caution">
    <text evidence="13">The sequence shown here is derived from an EMBL/GenBank/DDBJ whole genome shotgun (WGS) entry which is preliminary data.</text>
</comment>
<dbReference type="InterPro" id="IPR005886">
    <property type="entry name" value="UDP_G4E"/>
</dbReference>
<dbReference type="EC" id="5.1.3.2" evidence="5 11"/>
<evidence type="ECO:0000256" key="9">
    <source>
        <dbReference type="ARBA" id="ARBA00023235"/>
    </source>
</evidence>
<dbReference type="InterPro" id="IPR001509">
    <property type="entry name" value="Epimerase_deHydtase"/>
</dbReference>
<sequence>MSVLVLGGAGYIGSHAVYQLIDQQLDVVVIDNLQTGHREAVHPDATFYEGDSRDIAFMRNVFTNESIDAVVHFAANSLVGESMEKPLEYFDNNVYGTQVLLQVMTEFNVKKIVFSSTAATYGEPESVPITEEMPTNPTSTYGETKLLMEKMIKWCELAYGIRYVALRYFNVAGARESGEIGEDHHPETHLVPIILQVALEQRSHITVFGEDYDTTDGTCIRDYVHVEDLIDAHLLALNYLNNNGKSDIFNLGSNQGFSVKDMIDTARAVTGNEIPEKTGERRAGDPSILIASSHKAATQLGWKPTRTSIEKIIQDAWNWHVNNPNGYQKDVTAK</sequence>
<reference evidence="13" key="1">
    <citation type="journal article" date="2021" name="PeerJ">
        <title>Extensive microbial diversity within the chicken gut microbiome revealed by metagenomics and culture.</title>
        <authorList>
            <person name="Gilroy R."/>
            <person name="Ravi A."/>
            <person name="Getino M."/>
            <person name="Pursley I."/>
            <person name="Horton D.L."/>
            <person name="Alikhan N.F."/>
            <person name="Baker D."/>
            <person name="Gharbi K."/>
            <person name="Hall N."/>
            <person name="Watson M."/>
            <person name="Adriaenssens E.M."/>
            <person name="Foster-Nyarko E."/>
            <person name="Jarju S."/>
            <person name="Secka A."/>
            <person name="Antonio M."/>
            <person name="Oren A."/>
            <person name="Chaudhuri R.R."/>
            <person name="La Ragione R."/>
            <person name="Hildebrand F."/>
            <person name="Pallen M.J."/>
        </authorList>
    </citation>
    <scope>NUCLEOTIDE SEQUENCE</scope>
    <source>
        <strain evidence="13">CHK171-7178</strain>
    </source>
</reference>
<keyword evidence="8" id="KW-0299">Galactose metabolism</keyword>
<evidence type="ECO:0000256" key="6">
    <source>
        <dbReference type="ARBA" id="ARBA00018569"/>
    </source>
</evidence>
<comment type="cofactor">
    <cofactor evidence="2 11">
        <name>NAD(+)</name>
        <dbReference type="ChEBI" id="CHEBI:57540"/>
    </cofactor>
</comment>
<keyword evidence="7 11" id="KW-0520">NAD</keyword>
<dbReference type="GO" id="GO:0003978">
    <property type="term" value="F:UDP-glucose 4-epimerase activity"/>
    <property type="evidence" value="ECO:0007669"/>
    <property type="project" value="UniProtKB-UniRule"/>
</dbReference>
<evidence type="ECO:0000313" key="14">
    <source>
        <dbReference type="Proteomes" id="UP000698173"/>
    </source>
</evidence>
<dbReference type="PANTHER" id="PTHR43725:SF53">
    <property type="entry name" value="UDP-ARABINOSE 4-EPIMERASE 1"/>
    <property type="match status" value="1"/>
</dbReference>
<dbReference type="GO" id="GO:0033499">
    <property type="term" value="P:galactose catabolic process via UDP-galactose, Leloir pathway"/>
    <property type="evidence" value="ECO:0007669"/>
    <property type="project" value="TreeGrafter"/>
</dbReference>
<dbReference type="Proteomes" id="UP000698173">
    <property type="component" value="Unassembled WGS sequence"/>
</dbReference>
<comment type="pathway">
    <text evidence="3 11">Carbohydrate metabolism; galactose metabolism.</text>
</comment>
<dbReference type="Pfam" id="PF01370">
    <property type="entry name" value="Epimerase"/>
    <property type="match status" value="1"/>
</dbReference>
<dbReference type="NCBIfam" id="TIGR01179">
    <property type="entry name" value="galE"/>
    <property type="match status" value="1"/>
</dbReference>
<name>A0A921G2H5_SPOPS</name>
<dbReference type="PANTHER" id="PTHR43725">
    <property type="entry name" value="UDP-GLUCOSE 4-EPIMERASE"/>
    <property type="match status" value="1"/>
</dbReference>
<evidence type="ECO:0000256" key="5">
    <source>
        <dbReference type="ARBA" id="ARBA00013189"/>
    </source>
</evidence>
<keyword evidence="10 11" id="KW-0119">Carbohydrate metabolism</keyword>
<evidence type="ECO:0000256" key="3">
    <source>
        <dbReference type="ARBA" id="ARBA00004947"/>
    </source>
</evidence>
<comment type="catalytic activity">
    <reaction evidence="1 11">
        <text>UDP-alpha-D-glucose = UDP-alpha-D-galactose</text>
        <dbReference type="Rhea" id="RHEA:22168"/>
        <dbReference type="ChEBI" id="CHEBI:58885"/>
        <dbReference type="ChEBI" id="CHEBI:66914"/>
        <dbReference type="EC" id="5.1.3.2"/>
    </reaction>
</comment>
<dbReference type="SUPFAM" id="SSF51735">
    <property type="entry name" value="NAD(P)-binding Rossmann-fold domains"/>
    <property type="match status" value="1"/>
</dbReference>
<reference evidence="13" key="2">
    <citation type="submission" date="2021-09" db="EMBL/GenBank/DDBJ databases">
        <authorList>
            <person name="Gilroy R."/>
        </authorList>
    </citation>
    <scope>NUCLEOTIDE SEQUENCE</scope>
    <source>
        <strain evidence="13">CHK171-7178</strain>
    </source>
</reference>
<dbReference type="EMBL" id="DYWT01000278">
    <property type="protein sequence ID" value="HJF33774.1"/>
    <property type="molecule type" value="Genomic_DNA"/>
</dbReference>
<dbReference type="CDD" id="cd05247">
    <property type="entry name" value="UDP_G4E_1_SDR_e"/>
    <property type="match status" value="1"/>
</dbReference>
<evidence type="ECO:0000256" key="1">
    <source>
        <dbReference type="ARBA" id="ARBA00000083"/>
    </source>
</evidence>
<evidence type="ECO:0000259" key="12">
    <source>
        <dbReference type="Pfam" id="PF01370"/>
    </source>
</evidence>
<keyword evidence="9 11" id="KW-0413">Isomerase</keyword>
<evidence type="ECO:0000256" key="2">
    <source>
        <dbReference type="ARBA" id="ARBA00001911"/>
    </source>
</evidence>
<evidence type="ECO:0000256" key="10">
    <source>
        <dbReference type="ARBA" id="ARBA00023277"/>
    </source>
</evidence>
<comment type="subunit">
    <text evidence="11">Homodimer.</text>
</comment>
<organism evidence="13 14">
    <name type="scientific">Sporosarcina psychrophila</name>
    <name type="common">Bacillus psychrophilus</name>
    <dbReference type="NCBI Taxonomy" id="1476"/>
    <lineage>
        <taxon>Bacteria</taxon>
        <taxon>Bacillati</taxon>
        <taxon>Bacillota</taxon>
        <taxon>Bacilli</taxon>
        <taxon>Bacillales</taxon>
        <taxon>Caryophanaceae</taxon>
        <taxon>Sporosarcina</taxon>
    </lineage>
</organism>